<keyword evidence="3" id="KW-1185">Reference proteome</keyword>
<feature type="transmembrane region" description="Helical" evidence="1">
    <location>
        <begin position="77"/>
        <end position="99"/>
    </location>
</feature>
<proteinExistence type="predicted"/>
<keyword evidence="1" id="KW-0472">Membrane</keyword>
<sequence>MLRFIKYAFSSIGLLYLTFLNSAYKLHYGEHGREYFNDDSIFFGMMLSGFLLLVHLFSIFLATVVLRKGRPEKADMFFALAFLLHLGYWIYCANSGAAMHEQ</sequence>
<keyword evidence="1" id="KW-0812">Transmembrane</keyword>
<organism evidence="2 3">
    <name type="scientific">Hymenobacter segetis</name>
    <dbReference type="NCBI Taxonomy" id="2025509"/>
    <lineage>
        <taxon>Bacteria</taxon>
        <taxon>Pseudomonadati</taxon>
        <taxon>Bacteroidota</taxon>
        <taxon>Cytophagia</taxon>
        <taxon>Cytophagales</taxon>
        <taxon>Hymenobacteraceae</taxon>
        <taxon>Hymenobacter</taxon>
    </lineage>
</organism>
<reference evidence="2 3" key="1">
    <citation type="journal article" date="2018" name="Arch. Microbiol.">
        <title>Hymenobacter segetis sp. nov., isolated from soil.</title>
        <authorList>
            <person name="Ten L.N."/>
            <person name="Lim S.J."/>
            <person name="Kim B.O."/>
            <person name="Kang I.K."/>
            <person name="Jung H.Y."/>
        </authorList>
    </citation>
    <scope>NUCLEOTIDE SEQUENCE [LARGE SCALE GENOMIC DNA]</scope>
    <source>
        <strain evidence="2 3">S7-3-11</strain>
    </source>
</reference>
<comment type="caution">
    <text evidence="2">The sequence shown here is derived from an EMBL/GenBank/DDBJ whole genome shotgun (WGS) entry which is preliminary data.</text>
</comment>
<keyword evidence="1" id="KW-1133">Transmembrane helix</keyword>
<protein>
    <submittedName>
        <fullName evidence="2">Uncharacterized protein</fullName>
    </submittedName>
</protein>
<gene>
    <name evidence="2" type="ORF">AAFH49_03575</name>
</gene>
<dbReference type="EMBL" id="JBCEVZ010000005">
    <property type="protein sequence ID" value="MEL5993272.1"/>
    <property type="molecule type" value="Genomic_DNA"/>
</dbReference>
<accession>A0ABU9LRF5</accession>
<evidence type="ECO:0000313" key="2">
    <source>
        <dbReference type="EMBL" id="MEL5993272.1"/>
    </source>
</evidence>
<dbReference type="RefSeq" id="WP_342296055.1">
    <property type="nucleotide sequence ID" value="NZ_JBCEVZ010000005.1"/>
</dbReference>
<dbReference type="Proteomes" id="UP001479606">
    <property type="component" value="Unassembled WGS sequence"/>
</dbReference>
<feature type="transmembrane region" description="Helical" evidence="1">
    <location>
        <begin position="41"/>
        <end position="65"/>
    </location>
</feature>
<evidence type="ECO:0000313" key="3">
    <source>
        <dbReference type="Proteomes" id="UP001479606"/>
    </source>
</evidence>
<evidence type="ECO:0000256" key="1">
    <source>
        <dbReference type="SAM" id="Phobius"/>
    </source>
</evidence>
<name>A0ABU9LRF5_9BACT</name>